<keyword evidence="10" id="KW-1133">Transmembrane helix</keyword>
<keyword evidence="3" id="KW-0597">Phosphoprotein</keyword>
<dbReference type="Pfam" id="PF02518">
    <property type="entry name" value="HATPase_c"/>
    <property type="match status" value="1"/>
</dbReference>
<evidence type="ECO:0000256" key="3">
    <source>
        <dbReference type="ARBA" id="ARBA00022553"/>
    </source>
</evidence>
<evidence type="ECO:0000256" key="10">
    <source>
        <dbReference type="SAM" id="Phobius"/>
    </source>
</evidence>
<dbReference type="Pfam" id="PF07730">
    <property type="entry name" value="HisKA_3"/>
    <property type="match status" value="1"/>
</dbReference>
<dbReference type="InterPro" id="IPR036890">
    <property type="entry name" value="HATPase_C_sf"/>
</dbReference>
<evidence type="ECO:0000313" key="12">
    <source>
        <dbReference type="EMBL" id="UYM06989.1"/>
    </source>
</evidence>
<feature type="transmembrane region" description="Helical" evidence="10">
    <location>
        <begin position="12"/>
        <end position="34"/>
    </location>
</feature>
<dbReference type="InterPro" id="IPR055558">
    <property type="entry name" value="DUF7134"/>
</dbReference>
<evidence type="ECO:0000256" key="2">
    <source>
        <dbReference type="ARBA" id="ARBA00012438"/>
    </source>
</evidence>
<feature type="transmembrane region" description="Helical" evidence="10">
    <location>
        <begin position="80"/>
        <end position="96"/>
    </location>
</feature>
<dbReference type="EMBL" id="CP094970">
    <property type="protein sequence ID" value="UYM06989.1"/>
    <property type="molecule type" value="Genomic_DNA"/>
</dbReference>
<keyword evidence="6 12" id="KW-0418">Kinase</keyword>
<keyword evidence="5" id="KW-0547">Nucleotide-binding</keyword>
<keyword evidence="8" id="KW-0902">Two-component regulatory system</keyword>
<evidence type="ECO:0000256" key="7">
    <source>
        <dbReference type="ARBA" id="ARBA00022840"/>
    </source>
</evidence>
<evidence type="ECO:0000256" key="5">
    <source>
        <dbReference type="ARBA" id="ARBA00022741"/>
    </source>
</evidence>
<keyword evidence="10" id="KW-0812">Transmembrane</keyword>
<evidence type="ECO:0000256" key="4">
    <source>
        <dbReference type="ARBA" id="ARBA00022679"/>
    </source>
</evidence>
<organism evidence="12 13">
    <name type="scientific">Solicola gregarius</name>
    <dbReference type="NCBI Taxonomy" id="2908642"/>
    <lineage>
        <taxon>Bacteria</taxon>
        <taxon>Bacillati</taxon>
        <taxon>Actinomycetota</taxon>
        <taxon>Actinomycetes</taxon>
        <taxon>Propionibacteriales</taxon>
        <taxon>Nocardioidaceae</taxon>
        <taxon>Solicola</taxon>
    </lineage>
</organism>
<evidence type="ECO:0000256" key="9">
    <source>
        <dbReference type="SAM" id="Coils"/>
    </source>
</evidence>
<evidence type="ECO:0000256" key="8">
    <source>
        <dbReference type="ARBA" id="ARBA00023012"/>
    </source>
</evidence>
<keyword evidence="7" id="KW-0067">ATP-binding</keyword>
<keyword evidence="10" id="KW-0472">Membrane</keyword>
<protein>
    <recommendedName>
        <fullName evidence="2">histidine kinase</fullName>
        <ecNumber evidence="2">2.7.13.3</ecNumber>
    </recommendedName>
</protein>
<proteinExistence type="predicted"/>
<dbReference type="SMART" id="SM00387">
    <property type="entry name" value="HATPase_c"/>
    <property type="match status" value="1"/>
</dbReference>
<reference evidence="12" key="1">
    <citation type="submission" date="2022-01" db="EMBL/GenBank/DDBJ databases">
        <title>Nocardioidaceae gen. sp. A5X3R13.</title>
        <authorList>
            <person name="Lopez Marin M.A."/>
            <person name="Uhlik O."/>
        </authorList>
    </citation>
    <scope>NUCLEOTIDE SEQUENCE</scope>
    <source>
        <strain evidence="12">A5X3R13</strain>
    </source>
</reference>
<evidence type="ECO:0000256" key="6">
    <source>
        <dbReference type="ARBA" id="ARBA00022777"/>
    </source>
</evidence>
<dbReference type="RefSeq" id="WP_271635932.1">
    <property type="nucleotide sequence ID" value="NZ_CP094970.1"/>
</dbReference>
<keyword evidence="13" id="KW-1185">Reference proteome</keyword>
<feature type="domain" description="Histidine kinase/HSP90-like ATPase" evidence="11">
    <location>
        <begin position="290"/>
        <end position="383"/>
    </location>
</feature>
<comment type="catalytic activity">
    <reaction evidence="1">
        <text>ATP + protein L-histidine = ADP + protein N-phospho-L-histidine.</text>
        <dbReference type="EC" id="2.7.13.3"/>
    </reaction>
</comment>
<dbReference type="PANTHER" id="PTHR24421:SF10">
    <property type="entry name" value="NITRATE_NITRITE SENSOR PROTEIN NARQ"/>
    <property type="match status" value="1"/>
</dbReference>
<sequence length="386" mass="41053">MRFPGEHWLREHPLLVDLVVAGILMMPSALAALVTHEFVYALDVVMFGAIIFRRTAPVASFGILTLALVAQVVLRDTPQWGDFAFPVGLYAIAAYGPTWARWTGLGIGFVGAVVATDSWGYDQDATGYQLIVFVALAAIVLFSWTLGDRMRTRRAYVAELEERAVQLEREAEQQARIAAAAERARIAREMHDVVAHSLSVIVVQADGALFAARKRPEAATETLATISQTGRESLAEMRRLIGLLRGEENADVRTPMPGGADLPNLVDQVAASGVDVGLAVDGELDRLGSGAGLTVYRVVQEALTNTLKHGGPDVAARVRITVDADGAHVVVDDDGRGVATADDGNGHGIAGMRERIAVHDGTIVAGPRPGGGFRVDARIPLGEGDG</sequence>
<dbReference type="KEGG" id="sgrg:L0C25_07905"/>
<dbReference type="EC" id="2.7.13.3" evidence="2"/>
<dbReference type="SUPFAM" id="SSF55874">
    <property type="entry name" value="ATPase domain of HSP90 chaperone/DNA topoisomerase II/histidine kinase"/>
    <property type="match status" value="1"/>
</dbReference>
<dbReference type="AlphaFoldDB" id="A0AA46YMV3"/>
<dbReference type="GO" id="GO:0000155">
    <property type="term" value="F:phosphorelay sensor kinase activity"/>
    <property type="evidence" value="ECO:0007669"/>
    <property type="project" value="InterPro"/>
</dbReference>
<feature type="coiled-coil region" evidence="9">
    <location>
        <begin position="150"/>
        <end position="184"/>
    </location>
</feature>
<dbReference type="CDD" id="cd16917">
    <property type="entry name" value="HATPase_UhpB-NarQ-NarX-like"/>
    <property type="match status" value="1"/>
</dbReference>
<evidence type="ECO:0000313" key="13">
    <source>
        <dbReference type="Proteomes" id="UP001164390"/>
    </source>
</evidence>
<dbReference type="InterPro" id="IPR050482">
    <property type="entry name" value="Sensor_HK_TwoCompSys"/>
</dbReference>
<dbReference type="Gene3D" id="3.30.565.10">
    <property type="entry name" value="Histidine kinase-like ATPase, C-terminal domain"/>
    <property type="match status" value="1"/>
</dbReference>
<keyword evidence="4" id="KW-0808">Transferase</keyword>
<evidence type="ECO:0000259" key="11">
    <source>
        <dbReference type="SMART" id="SM00387"/>
    </source>
</evidence>
<dbReference type="Pfam" id="PF23539">
    <property type="entry name" value="DUF7134"/>
    <property type="match status" value="1"/>
</dbReference>
<dbReference type="Proteomes" id="UP001164390">
    <property type="component" value="Chromosome"/>
</dbReference>
<dbReference type="GO" id="GO:0005524">
    <property type="term" value="F:ATP binding"/>
    <property type="evidence" value="ECO:0007669"/>
    <property type="project" value="UniProtKB-KW"/>
</dbReference>
<feature type="transmembrane region" description="Helical" evidence="10">
    <location>
        <begin position="127"/>
        <end position="146"/>
    </location>
</feature>
<feature type="transmembrane region" description="Helical" evidence="10">
    <location>
        <begin position="55"/>
        <end position="74"/>
    </location>
</feature>
<dbReference type="GO" id="GO:0016020">
    <property type="term" value="C:membrane"/>
    <property type="evidence" value="ECO:0007669"/>
    <property type="project" value="InterPro"/>
</dbReference>
<evidence type="ECO:0000256" key="1">
    <source>
        <dbReference type="ARBA" id="ARBA00000085"/>
    </source>
</evidence>
<accession>A0AA46YMV3</accession>
<dbReference type="GO" id="GO:0046983">
    <property type="term" value="F:protein dimerization activity"/>
    <property type="evidence" value="ECO:0007669"/>
    <property type="project" value="InterPro"/>
</dbReference>
<dbReference type="InterPro" id="IPR011712">
    <property type="entry name" value="Sig_transdc_His_kin_sub3_dim/P"/>
</dbReference>
<dbReference type="Gene3D" id="1.20.5.1930">
    <property type="match status" value="1"/>
</dbReference>
<dbReference type="PANTHER" id="PTHR24421">
    <property type="entry name" value="NITRATE/NITRITE SENSOR PROTEIN NARX-RELATED"/>
    <property type="match status" value="1"/>
</dbReference>
<keyword evidence="9" id="KW-0175">Coiled coil</keyword>
<dbReference type="InterPro" id="IPR003594">
    <property type="entry name" value="HATPase_dom"/>
</dbReference>
<name>A0AA46YMV3_9ACTN</name>
<gene>
    <name evidence="12" type="ORF">L0C25_07905</name>
</gene>